<feature type="region of interest" description="Disordered" evidence="1">
    <location>
        <begin position="1"/>
        <end position="26"/>
    </location>
</feature>
<name>A0A6L2MW25_TANCI</name>
<sequence length="362" mass="41884">MRASSRLQEDRTSRRAGGLRIGRPAGGLRTDGQGVVVEGVWAVDRIGHVGDGHGDGGSGMARVTVVGIGKRDVSILVLFARYDDAPCPYSNLDPEESYYKMHEEERKHKKPERNTLRLRPNKLGTVLVQHRSGIPEHGLELCAVGLDCIINLEGPAFELLKKRFRNNIELEYNMEQCHLTLIDRIDWTNPEEYLRHMNEYKKYSLLVTKIKVARYKQEGIKEMIPHLWSSSIYKYIRNAELNIHHLRENRQWFYKGSIRHKSAHDVYSKLKIISVKKITVEKKYGYSDGTLNKVYNKLDVMLRDNRLGFGNKGMTYLKWTRKDIDRTKSILERLRRSLRKDEGLEGSRALLEEGKSRPTTYC</sequence>
<dbReference type="AlphaFoldDB" id="A0A6L2MW25"/>
<dbReference type="EMBL" id="BKCJ010007474">
    <property type="protein sequence ID" value="GEU77437.1"/>
    <property type="molecule type" value="Genomic_DNA"/>
</dbReference>
<reference evidence="2" key="1">
    <citation type="journal article" date="2019" name="Sci. Rep.">
        <title>Draft genome of Tanacetum cinerariifolium, the natural source of mosquito coil.</title>
        <authorList>
            <person name="Yamashiro T."/>
            <person name="Shiraishi A."/>
            <person name="Satake H."/>
            <person name="Nakayama K."/>
        </authorList>
    </citation>
    <scope>NUCLEOTIDE SEQUENCE</scope>
</reference>
<proteinExistence type="predicted"/>
<gene>
    <name evidence="2" type="ORF">Tci_049415</name>
</gene>
<organism evidence="2">
    <name type="scientific">Tanacetum cinerariifolium</name>
    <name type="common">Dalmatian daisy</name>
    <name type="synonym">Chrysanthemum cinerariifolium</name>
    <dbReference type="NCBI Taxonomy" id="118510"/>
    <lineage>
        <taxon>Eukaryota</taxon>
        <taxon>Viridiplantae</taxon>
        <taxon>Streptophyta</taxon>
        <taxon>Embryophyta</taxon>
        <taxon>Tracheophyta</taxon>
        <taxon>Spermatophyta</taxon>
        <taxon>Magnoliopsida</taxon>
        <taxon>eudicotyledons</taxon>
        <taxon>Gunneridae</taxon>
        <taxon>Pentapetalae</taxon>
        <taxon>asterids</taxon>
        <taxon>campanulids</taxon>
        <taxon>Asterales</taxon>
        <taxon>Asteraceae</taxon>
        <taxon>Asteroideae</taxon>
        <taxon>Anthemideae</taxon>
        <taxon>Anthemidinae</taxon>
        <taxon>Tanacetum</taxon>
    </lineage>
</organism>
<comment type="caution">
    <text evidence="2">The sequence shown here is derived from an EMBL/GenBank/DDBJ whole genome shotgun (WGS) entry which is preliminary data.</text>
</comment>
<evidence type="ECO:0000256" key="1">
    <source>
        <dbReference type="SAM" id="MobiDB-lite"/>
    </source>
</evidence>
<accession>A0A6L2MW25</accession>
<protein>
    <submittedName>
        <fullName evidence="2">Uncharacterized protein</fullName>
    </submittedName>
</protein>
<evidence type="ECO:0000313" key="2">
    <source>
        <dbReference type="EMBL" id="GEU77437.1"/>
    </source>
</evidence>